<evidence type="ECO:0000313" key="5">
    <source>
        <dbReference type="EMBL" id="MCF6379251.1"/>
    </source>
</evidence>
<keyword evidence="3" id="KW-0804">Transcription</keyword>
<evidence type="ECO:0000256" key="2">
    <source>
        <dbReference type="ARBA" id="ARBA00023082"/>
    </source>
</evidence>
<comment type="caution">
    <text evidence="5">The sequence shown here is derived from an EMBL/GenBank/DDBJ whole genome shotgun (WGS) entry which is preliminary data.</text>
</comment>
<dbReference type="EMBL" id="JAKJHZ010000010">
    <property type="protein sequence ID" value="MCF6379251.1"/>
    <property type="molecule type" value="Genomic_DNA"/>
</dbReference>
<reference evidence="5 6" key="1">
    <citation type="submission" date="2022-01" db="EMBL/GenBank/DDBJ databases">
        <title>Nocardioides sp. nov., an actinomycete isolated from mining soil.</title>
        <authorList>
            <person name="Liu L."/>
        </authorList>
    </citation>
    <scope>NUCLEOTIDE SEQUENCE [LARGE SCALE GENOMIC DNA]</scope>
    <source>
        <strain evidence="5 6">KLBMP 9356</strain>
    </source>
</reference>
<sequence>MVGGTTTRDDARPGREQLLLLTARGDVGAFTALYDELAPKVFGLVSCLTPDRATAETVTRDAFLEVWRRAPSYDATTASASAWVISIAHRRATRSRRESPASAPASAGRAVEARLRAAGASAVEAHAVRRAWSDGLDHRSIDVQVYGGAPAAQLIADGLRTLAVAGVRR</sequence>
<dbReference type="SUPFAM" id="SSF88946">
    <property type="entry name" value="Sigma2 domain of RNA polymerase sigma factors"/>
    <property type="match status" value="1"/>
</dbReference>
<accession>A0ABS9HGI9</accession>
<dbReference type="InterPro" id="IPR007627">
    <property type="entry name" value="RNA_pol_sigma70_r2"/>
</dbReference>
<dbReference type="InterPro" id="IPR039425">
    <property type="entry name" value="RNA_pol_sigma-70-like"/>
</dbReference>
<evidence type="ECO:0000256" key="3">
    <source>
        <dbReference type="ARBA" id="ARBA00023163"/>
    </source>
</evidence>
<keyword evidence="2" id="KW-0731">Sigma factor</keyword>
<dbReference type="Gene3D" id="1.10.1740.10">
    <property type="match status" value="1"/>
</dbReference>
<dbReference type="PANTHER" id="PTHR43133">
    <property type="entry name" value="RNA POLYMERASE ECF-TYPE SIGMA FACTO"/>
    <property type="match status" value="1"/>
</dbReference>
<proteinExistence type="predicted"/>
<name>A0ABS9HGI9_9ACTN</name>
<evidence type="ECO:0000313" key="6">
    <source>
        <dbReference type="Proteomes" id="UP001201161"/>
    </source>
</evidence>
<dbReference type="Pfam" id="PF04542">
    <property type="entry name" value="Sigma70_r2"/>
    <property type="match status" value="1"/>
</dbReference>
<dbReference type="Proteomes" id="UP001201161">
    <property type="component" value="Unassembled WGS sequence"/>
</dbReference>
<dbReference type="InterPro" id="IPR013325">
    <property type="entry name" value="RNA_pol_sigma_r2"/>
</dbReference>
<keyword evidence="1" id="KW-0805">Transcription regulation</keyword>
<gene>
    <name evidence="5" type="ORF">L2K70_16690</name>
</gene>
<protein>
    <recommendedName>
        <fullName evidence="4">RNA polymerase sigma-70 region 2 domain-containing protein</fullName>
    </recommendedName>
</protein>
<evidence type="ECO:0000256" key="1">
    <source>
        <dbReference type="ARBA" id="ARBA00023015"/>
    </source>
</evidence>
<organism evidence="5 6">
    <name type="scientific">Nocardioides potassii</name>
    <dbReference type="NCBI Taxonomy" id="2911371"/>
    <lineage>
        <taxon>Bacteria</taxon>
        <taxon>Bacillati</taxon>
        <taxon>Actinomycetota</taxon>
        <taxon>Actinomycetes</taxon>
        <taxon>Propionibacteriales</taxon>
        <taxon>Nocardioidaceae</taxon>
        <taxon>Nocardioides</taxon>
    </lineage>
</organism>
<dbReference type="RefSeq" id="WP_236403826.1">
    <property type="nucleotide sequence ID" value="NZ_JAKJHZ010000010.1"/>
</dbReference>
<evidence type="ECO:0000259" key="4">
    <source>
        <dbReference type="Pfam" id="PF04542"/>
    </source>
</evidence>
<dbReference type="PANTHER" id="PTHR43133:SF66">
    <property type="entry name" value="ECF RNA POLYMERASE SIGMA FACTOR SIGK"/>
    <property type="match status" value="1"/>
</dbReference>
<keyword evidence="6" id="KW-1185">Reference proteome</keyword>
<feature type="domain" description="RNA polymerase sigma-70 region 2" evidence="4">
    <location>
        <begin position="33"/>
        <end position="97"/>
    </location>
</feature>